<accession>A0A081BBT3</accession>
<dbReference type="EMBL" id="BBIO01000010">
    <property type="protein sequence ID" value="GAK45501.1"/>
    <property type="molecule type" value="Genomic_DNA"/>
</dbReference>
<evidence type="ECO:0000313" key="3">
    <source>
        <dbReference type="Proteomes" id="UP000028702"/>
    </source>
</evidence>
<name>A0A081BBT3_9HYPH</name>
<dbReference type="STRING" id="1333998.M2A_2000"/>
<reference evidence="2 3" key="1">
    <citation type="submission" date="2014-07" db="EMBL/GenBank/DDBJ databases">
        <title>Tepidicaulis marinum gen. nov., sp. nov., a novel marine bacterium denitrifying nitrate to nitrous oxide strictly under microaerobic conditions.</title>
        <authorList>
            <person name="Takeuchi M."/>
            <person name="Yamagishi T."/>
            <person name="Kamagata Y."/>
            <person name="Oshima K."/>
            <person name="Hattori M."/>
            <person name="Katayama T."/>
            <person name="Hanada S."/>
            <person name="Tamaki H."/>
            <person name="Marumo K."/>
            <person name="Maeda H."/>
            <person name="Nedachi M."/>
            <person name="Iwasaki W."/>
            <person name="Suwa Y."/>
            <person name="Sakata S."/>
        </authorList>
    </citation>
    <scope>NUCLEOTIDE SEQUENCE [LARGE SCALE GENOMIC DNA]</scope>
    <source>
        <strain evidence="2 3">MA2</strain>
    </source>
</reference>
<dbReference type="AlphaFoldDB" id="A0A081BBT3"/>
<dbReference type="InterPro" id="IPR021253">
    <property type="entry name" value="ZrgA-like"/>
</dbReference>
<organism evidence="2 3">
    <name type="scientific">Tepidicaulis marinus</name>
    <dbReference type="NCBI Taxonomy" id="1333998"/>
    <lineage>
        <taxon>Bacteria</taxon>
        <taxon>Pseudomonadati</taxon>
        <taxon>Pseudomonadota</taxon>
        <taxon>Alphaproteobacteria</taxon>
        <taxon>Hyphomicrobiales</taxon>
        <taxon>Parvibaculaceae</taxon>
        <taxon>Tepidicaulis</taxon>
    </lineage>
</organism>
<gene>
    <name evidence="2" type="ORF">M2A_2000</name>
</gene>
<keyword evidence="3" id="KW-1185">Reference proteome</keyword>
<evidence type="ECO:0000256" key="1">
    <source>
        <dbReference type="SAM" id="MobiDB-lite"/>
    </source>
</evidence>
<dbReference type="eggNOG" id="COG0803">
    <property type="taxonomic scope" value="Bacteria"/>
</dbReference>
<proteinExistence type="predicted"/>
<protein>
    <submittedName>
        <fullName evidence="2">Conserved protein</fullName>
    </submittedName>
</protein>
<dbReference type="Proteomes" id="UP000028702">
    <property type="component" value="Unassembled WGS sequence"/>
</dbReference>
<comment type="caution">
    <text evidence="2">The sequence shown here is derived from an EMBL/GenBank/DDBJ whole genome shotgun (WGS) entry which is preliminary data.</text>
</comment>
<dbReference type="Pfam" id="PF10986">
    <property type="entry name" value="ZrgA"/>
    <property type="match status" value="1"/>
</dbReference>
<feature type="region of interest" description="Disordered" evidence="1">
    <location>
        <begin position="86"/>
        <end position="106"/>
    </location>
</feature>
<sequence length="166" mass="18408">MHGQAELSMALDGEALQIELHSPLANLTGFEHSPETEEERAKLAAARQTLKDGAGLFLFEGGACTFKEAALSDLSFEELGGMEENHDAHHDEHHHDHEATHDKDSHHAEIRATYAFTCAAPENLTRIETRLFSLFPGFEKIEAVFLSADRQAAEILTPARSGWEFE</sequence>
<dbReference type="RefSeq" id="WP_052379385.1">
    <property type="nucleotide sequence ID" value="NZ_BBIO01000010.1"/>
</dbReference>
<evidence type="ECO:0000313" key="2">
    <source>
        <dbReference type="EMBL" id="GAK45501.1"/>
    </source>
</evidence>